<protein>
    <submittedName>
        <fullName evidence="2">Uncharacterized protein</fullName>
    </submittedName>
</protein>
<comment type="caution">
    <text evidence="2">The sequence shown here is derived from an EMBL/GenBank/DDBJ whole genome shotgun (WGS) entry which is preliminary data.</text>
</comment>
<feature type="transmembrane region" description="Helical" evidence="1">
    <location>
        <begin position="74"/>
        <end position="95"/>
    </location>
</feature>
<evidence type="ECO:0000313" key="2">
    <source>
        <dbReference type="EMBL" id="GAI61557.1"/>
    </source>
</evidence>
<keyword evidence="1" id="KW-1133">Transmembrane helix</keyword>
<dbReference type="EMBL" id="BARW01001601">
    <property type="protein sequence ID" value="GAI61557.1"/>
    <property type="molecule type" value="Genomic_DNA"/>
</dbReference>
<name>X1PZ54_9ZZZZ</name>
<dbReference type="AlphaFoldDB" id="X1PZ54"/>
<feature type="transmembrane region" description="Helical" evidence="1">
    <location>
        <begin position="30"/>
        <end position="54"/>
    </location>
</feature>
<proteinExistence type="predicted"/>
<accession>X1PZ54</accession>
<sequence>MSSQELTRVFFCANILAKVKKEMITTVTTITTIAALGLTGAISIAAVVLLMLFLTTKELAGASSSGFSLRIAKFVSVGILPLVMAFAVIVTMKIVEVLA</sequence>
<gene>
    <name evidence="2" type="ORF">S12H4_04988</name>
</gene>
<keyword evidence="1" id="KW-0472">Membrane</keyword>
<organism evidence="2">
    <name type="scientific">marine sediment metagenome</name>
    <dbReference type="NCBI Taxonomy" id="412755"/>
    <lineage>
        <taxon>unclassified sequences</taxon>
        <taxon>metagenomes</taxon>
        <taxon>ecological metagenomes</taxon>
    </lineage>
</organism>
<keyword evidence="1" id="KW-0812">Transmembrane</keyword>
<evidence type="ECO:0000256" key="1">
    <source>
        <dbReference type="SAM" id="Phobius"/>
    </source>
</evidence>
<reference evidence="2" key="1">
    <citation type="journal article" date="2014" name="Front. Microbiol.">
        <title>High frequency of phylogenetically diverse reductive dehalogenase-homologous genes in deep subseafloor sedimentary metagenomes.</title>
        <authorList>
            <person name="Kawai M."/>
            <person name="Futagami T."/>
            <person name="Toyoda A."/>
            <person name="Takaki Y."/>
            <person name="Nishi S."/>
            <person name="Hori S."/>
            <person name="Arai W."/>
            <person name="Tsubouchi T."/>
            <person name="Morono Y."/>
            <person name="Uchiyama I."/>
            <person name="Ito T."/>
            <person name="Fujiyama A."/>
            <person name="Inagaki F."/>
            <person name="Takami H."/>
        </authorList>
    </citation>
    <scope>NUCLEOTIDE SEQUENCE</scope>
    <source>
        <strain evidence="2">Expedition CK06-06</strain>
    </source>
</reference>